<evidence type="ECO:0000313" key="2">
    <source>
        <dbReference type="Proteomes" id="UP000031843"/>
    </source>
</evidence>
<sequence>MPRGAIARYVQRGNAAAGRLAKLVYREVISIVVTSPPKP</sequence>
<keyword evidence="2" id="KW-1185">Reference proteome</keyword>
<proteinExistence type="predicted"/>
<organism evidence="1 2">
    <name type="scientific">Cupriavidus basilensis</name>
    <dbReference type="NCBI Taxonomy" id="68895"/>
    <lineage>
        <taxon>Bacteria</taxon>
        <taxon>Pseudomonadati</taxon>
        <taxon>Pseudomonadota</taxon>
        <taxon>Betaproteobacteria</taxon>
        <taxon>Burkholderiales</taxon>
        <taxon>Burkholderiaceae</taxon>
        <taxon>Cupriavidus</taxon>
    </lineage>
</organism>
<dbReference type="KEGG" id="cbw:RR42_s1614"/>
<reference evidence="1 2" key="1">
    <citation type="journal article" date="2015" name="Genome Announc.">
        <title>Complete Genome Sequence of Cupriavidus basilensis 4G11, Isolated from the Oak Ridge Field Research Center Site.</title>
        <authorList>
            <person name="Ray J."/>
            <person name="Waters R.J."/>
            <person name="Skerker J.M."/>
            <person name="Kuehl J.V."/>
            <person name="Price M.N."/>
            <person name="Huang J."/>
            <person name="Chakraborty R."/>
            <person name="Arkin A.P."/>
            <person name="Deutschbauer A."/>
        </authorList>
    </citation>
    <scope>NUCLEOTIDE SEQUENCE [LARGE SCALE GENOMIC DNA]</scope>
    <source>
        <strain evidence="1">4G11</strain>
    </source>
</reference>
<evidence type="ECO:0000313" key="1">
    <source>
        <dbReference type="EMBL" id="AJG23202.1"/>
    </source>
</evidence>
<accession>A0A0C4YCA4</accession>
<dbReference type="AlphaFoldDB" id="A0A0C4YCA4"/>
<gene>
    <name evidence="1" type="ORF">RR42_s1614</name>
</gene>
<dbReference type="EMBL" id="CP010537">
    <property type="protein sequence ID" value="AJG23202.1"/>
    <property type="molecule type" value="Genomic_DNA"/>
</dbReference>
<name>A0A0C4YCA4_9BURK</name>
<dbReference type="Proteomes" id="UP000031843">
    <property type="component" value="Chromosome secondary"/>
</dbReference>
<protein>
    <submittedName>
        <fullName evidence="1">Uncharacterized protein</fullName>
    </submittedName>
</protein>